<gene>
    <name evidence="1" type="ORF">CUC53_08515</name>
</gene>
<protein>
    <recommendedName>
        <fullName evidence="3">Transposase</fullName>
    </recommendedName>
</protein>
<dbReference type="EMBL" id="PGGC01000076">
    <property type="protein sequence ID" value="PJG59205.1"/>
    <property type="molecule type" value="Genomic_DNA"/>
</dbReference>
<dbReference type="Proteomes" id="UP000235861">
    <property type="component" value="Unassembled WGS sequence"/>
</dbReference>
<proteinExistence type="predicted"/>
<evidence type="ECO:0000313" key="2">
    <source>
        <dbReference type="Proteomes" id="UP000235861"/>
    </source>
</evidence>
<evidence type="ECO:0000313" key="1">
    <source>
        <dbReference type="EMBL" id="PJG59205.1"/>
    </source>
</evidence>
<dbReference type="RefSeq" id="WP_100293755.1">
    <property type="nucleotide sequence ID" value="NZ_PGGC01000076.1"/>
</dbReference>
<accession>A0A2H9U589</accession>
<reference evidence="1 2" key="1">
    <citation type="submission" date="2017-11" db="EMBL/GenBank/DDBJ databases">
        <title>Draft genome sequence of environmental isolate Aeromonas cavernicola sp. nov. MDC 2508.</title>
        <authorList>
            <person name="Colston S.M."/>
            <person name="Navarro A."/>
            <person name="Martinez-Murcia A.J."/>
            <person name="Graf J."/>
        </authorList>
    </citation>
    <scope>NUCLEOTIDE SEQUENCE [LARGE SCALE GENOMIC DNA]</scope>
    <source>
        <strain evidence="1 2">MDC 2508</strain>
    </source>
</reference>
<sequence length="75" mass="8873">MLFDPLTELASLRQQTALIRQQRYVRSRLDRYRAELLALAEAGATTAELQRWLRERRVRVVHSTVSRWLTKHAGR</sequence>
<name>A0A2H9U589_9GAMM</name>
<comment type="caution">
    <text evidence="1">The sequence shown here is derived from an EMBL/GenBank/DDBJ whole genome shotgun (WGS) entry which is preliminary data.</text>
</comment>
<dbReference type="AlphaFoldDB" id="A0A2H9U589"/>
<dbReference type="OrthoDB" id="6898594at2"/>
<evidence type="ECO:0008006" key="3">
    <source>
        <dbReference type="Google" id="ProtNLM"/>
    </source>
</evidence>
<keyword evidence="2" id="KW-1185">Reference proteome</keyword>
<organism evidence="1 2">
    <name type="scientific">Aeromonas cavernicola</name>
    <dbReference type="NCBI Taxonomy" id="1006623"/>
    <lineage>
        <taxon>Bacteria</taxon>
        <taxon>Pseudomonadati</taxon>
        <taxon>Pseudomonadota</taxon>
        <taxon>Gammaproteobacteria</taxon>
        <taxon>Aeromonadales</taxon>
        <taxon>Aeromonadaceae</taxon>
        <taxon>Aeromonas</taxon>
    </lineage>
</organism>